<feature type="domain" description="F-BAR" evidence="10">
    <location>
        <begin position="14"/>
        <end position="267"/>
    </location>
</feature>
<feature type="compositionally biased region" description="Low complexity" evidence="8">
    <location>
        <begin position="582"/>
        <end position="595"/>
    </location>
</feature>
<dbReference type="Gene3D" id="2.30.30.40">
    <property type="entry name" value="SH3 Domains"/>
    <property type="match status" value="1"/>
</dbReference>
<evidence type="ECO:0000259" key="10">
    <source>
        <dbReference type="PROSITE" id="PS51741"/>
    </source>
</evidence>
<feature type="region of interest" description="Disordered" evidence="8">
    <location>
        <begin position="359"/>
        <end position="747"/>
    </location>
</feature>
<accession>A0ABR3U3J6</accession>
<sequence length="825" mass="89346">MPGTTVSDPPSVSLSFANNFWGKDDAGVTPLLERMHSAKVTGDELKSFYTARAHIEEEYARKLLNLSRKPLGSSESGTLKMSLDVVRAEIELMGKQHQQIAGQMKSELEEQLSAFTGGLKERRKIVQTGIEKLLKVKMQQTSAVNKARDRYEQDCLKIKGYLAQGHMVMGHEERKNKAKLEKTQVQLSGSSQEYEQAVKILEETTSRWNREWKKACDNFQDFEEERLDFMKSSLWAFANIASTVCVSDDASLEKIRLSLEDCEVEKDITNFIRDSGTGQEIPDPPKFIDFCRGDAADDASMTSEDNNYTVAQFARTMNPAFRTQAMQEQYQSQYGEIPQIPHNAYPADGMTQFCRIARSERGSSISSPARPDSRDSRSDLSAPTSFTSADPASGPASPIKQTDDPVAETTPVPPRERGVLKKKSGFFQGGSPFKRKSRAEESGSPASTTPTGRNSWSAPNAREGSRPPYGRQARTPILGSHDAVSASPEPDADPVDPRANFQLNVGKNVFDVASPDKRNDSANPAAEEQDPIAAALAELKAPSKQTSPMSRLGAPQPAHTAKQMQQTTQNYVKQTQNMFNPRASGGSSRPSTRGSQDIRGTSPAPGPRATSPRPGFNNRATSPNPYAAPAGSNRPRAQSTSPVKPREWGSWNSRQGEPGNAQRAASPQPQYSRPGTRTGATSPAPHFGGSSQRPASSAGGAMVLAPSPSEGGGGYGGGSQRTGRSSTRPQSYYGGGGGGGGGGEVGRVRSRSVAADARYTSTGAPIMHYSRALYMYQAQIPEELSFNKGDVLAITREQDDGWWEAEVLSKAGRLGLVPSNYLQNC</sequence>
<feature type="compositionally biased region" description="Low complexity" evidence="8">
    <location>
        <begin position="721"/>
        <end position="731"/>
    </location>
</feature>
<protein>
    <submittedName>
        <fullName evidence="11">Formin-binding protein</fullName>
    </submittedName>
</protein>
<comment type="subcellular location">
    <subcellularLocation>
        <location evidence="1">Cytoplasm</location>
        <location evidence="1">Cytoskeleton</location>
    </subcellularLocation>
</comment>
<dbReference type="Pfam" id="PF00611">
    <property type="entry name" value="FCH"/>
    <property type="match status" value="1"/>
</dbReference>
<dbReference type="EMBL" id="JAKEKT020000004">
    <property type="protein sequence ID" value="KAL1650361.1"/>
    <property type="molecule type" value="Genomic_DNA"/>
</dbReference>
<keyword evidence="7" id="KW-0175">Coiled coil</keyword>
<evidence type="ECO:0000256" key="7">
    <source>
        <dbReference type="PROSITE-ProRule" id="PRU01077"/>
    </source>
</evidence>
<evidence type="ECO:0000313" key="12">
    <source>
        <dbReference type="Proteomes" id="UP001521184"/>
    </source>
</evidence>
<dbReference type="SMART" id="SM00055">
    <property type="entry name" value="FCH"/>
    <property type="match status" value="1"/>
</dbReference>
<dbReference type="InterPro" id="IPR001452">
    <property type="entry name" value="SH3_domain"/>
</dbReference>
<dbReference type="Pfam" id="PF14604">
    <property type="entry name" value="SH3_9"/>
    <property type="match status" value="1"/>
</dbReference>
<dbReference type="CDD" id="cd07651">
    <property type="entry name" value="F-BAR_PombeCdc15_like"/>
    <property type="match status" value="1"/>
</dbReference>
<reference evidence="11 12" key="1">
    <citation type="journal article" date="2023" name="Plant Dis.">
        <title>First Report of Diplodia intermedia Causing Canker and Dieback Diseases on Apple Trees in Canada.</title>
        <authorList>
            <person name="Ellouze W."/>
            <person name="Ilyukhin E."/>
            <person name="Sulman M."/>
            <person name="Ali S."/>
        </authorList>
    </citation>
    <scope>NUCLEOTIDE SEQUENCE [LARGE SCALE GENOMIC DNA]</scope>
    <source>
        <strain evidence="11 12">M45-28</strain>
    </source>
</reference>
<dbReference type="SMART" id="SM00326">
    <property type="entry name" value="SH3"/>
    <property type="match status" value="1"/>
</dbReference>
<evidence type="ECO:0000256" key="6">
    <source>
        <dbReference type="PROSITE-ProRule" id="PRU00192"/>
    </source>
</evidence>
<feature type="compositionally biased region" description="Gly residues" evidence="8">
    <location>
        <begin position="733"/>
        <end position="745"/>
    </location>
</feature>
<feature type="compositionally biased region" description="Polar residues" evidence="8">
    <location>
        <begin position="663"/>
        <end position="681"/>
    </location>
</feature>
<dbReference type="PANTHER" id="PTHR23065">
    <property type="entry name" value="PROLINE-SERINE-THREONINE PHOSPHATASE INTERACTING PROTEIN 1"/>
    <property type="match status" value="1"/>
</dbReference>
<keyword evidence="2 6" id="KW-0728">SH3 domain</keyword>
<evidence type="ECO:0000256" key="4">
    <source>
        <dbReference type="ARBA" id="ARBA00022553"/>
    </source>
</evidence>
<dbReference type="InterPro" id="IPR001060">
    <property type="entry name" value="FCH_dom"/>
</dbReference>
<dbReference type="SUPFAM" id="SSF50044">
    <property type="entry name" value="SH3-domain"/>
    <property type="match status" value="1"/>
</dbReference>
<dbReference type="PROSITE" id="PS51741">
    <property type="entry name" value="F_BAR"/>
    <property type="match status" value="1"/>
</dbReference>
<dbReference type="InterPro" id="IPR031160">
    <property type="entry name" value="F_BAR_dom"/>
</dbReference>
<dbReference type="SUPFAM" id="SSF103657">
    <property type="entry name" value="BAR/IMD domain-like"/>
    <property type="match status" value="1"/>
</dbReference>
<keyword evidence="3" id="KW-0963">Cytoplasm</keyword>
<name>A0ABR3U3J6_9PEZI</name>
<evidence type="ECO:0000256" key="3">
    <source>
        <dbReference type="ARBA" id="ARBA00022490"/>
    </source>
</evidence>
<dbReference type="InterPro" id="IPR027267">
    <property type="entry name" value="AH/BAR_dom_sf"/>
</dbReference>
<evidence type="ECO:0000256" key="8">
    <source>
        <dbReference type="SAM" id="MobiDB-lite"/>
    </source>
</evidence>
<dbReference type="PANTHER" id="PTHR23065:SF7">
    <property type="entry name" value="NOSTRIN, ISOFORM H"/>
    <property type="match status" value="1"/>
</dbReference>
<comment type="caution">
    <text evidence="11">The sequence shown here is derived from an EMBL/GenBank/DDBJ whole genome shotgun (WGS) entry which is preliminary data.</text>
</comment>
<proteinExistence type="predicted"/>
<dbReference type="PRINTS" id="PR00452">
    <property type="entry name" value="SH3DOMAIN"/>
</dbReference>
<evidence type="ECO:0000256" key="1">
    <source>
        <dbReference type="ARBA" id="ARBA00004245"/>
    </source>
</evidence>
<keyword evidence="4" id="KW-0597">Phosphoprotein</keyword>
<dbReference type="Gene3D" id="1.20.1270.60">
    <property type="entry name" value="Arfaptin homology (AH) domain/BAR domain"/>
    <property type="match status" value="1"/>
</dbReference>
<evidence type="ECO:0000259" key="9">
    <source>
        <dbReference type="PROSITE" id="PS50002"/>
    </source>
</evidence>
<evidence type="ECO:0000313" key="11">
    <source>
        <dbReference type="EMBL" id="KAL1650361.1"/>
    </source>
</evidence>
<feature type="compositionally biased region" description="Gly residues" evidence="8">
    <location>
        <begin position="710"/>
        <end position="720"/>
    </location>
</feature>
<organism evidence="11 12">
    <name type="scientific">Diplodia intermedia</name>
    <dbReference type="NCBI Taxonomy" id="856260"/>
    <lineage>
        <taxon>Eukaryota</taxon>
        <taxon>Fungi</taxon>
        <taxon>Dikarya</taxon>
        <taxon>Ascomycota</taxon>
        <taxon>Pezizomycotina</taxon>
        <taxon>Dothideomycetes</taxon>
        <taxon>Dothideomycetes incertae sedis</taxon>
        <taxon>Botryosphaeriales</taxon>
        <taxon>Botryosphaeriaceae</taxon>
        <taxon>Diplodia</taxon>
    </lineage>
</organism>
<evidence type="ECO:0000256" key="2">
    <source>
        <dbReference type="ARBA" id="ARBA00022443"/>
    </source>
</evidence>
<dbReference type="PROSITE" id="PS50002">
    <property type="entry name" value="SH3"/>
    <property type="match status" value="1"/>
</dbReference>
<feature type="domain" description="SH3" evidence="9">
    <location>
        <begin position="765"/>
        <end position="825"/>
    </location>
</feature>
<dbReference type="InterPro" id="IPR036028">
    <property type="entry name" value="SH3-like_dom_sf"/>
</dbReference>
<feature type="compositionally biased region" description="Polar residues" evidence="8">
    <location>
        <begin position="444"/>
        <end position="458"/>
    </location>
</feature>
<dbReference type="CDD" id="cd00174">
    <property type="entry name" value="SH3"/>
    <property type="match status" value="1"/>
</dbReference>
<gene>
    <name evidence="11" type="primary">HOF1</name>
    <name evidence="11" type="ORF">SLS58_001178</name>
</gene>
<keyword evidence="5" id="KW-0206">Cytoskeleton</keyword>
<evidence type="ECO:0000256" key="5">
    <source>
        <dbReference type="ARBA" id="ARBA00023212"/>
    </source>
</evidence>
<keyword evidence="12" id="KW-1185">Reference proteome</keyword>
<feature type="compositionally biased region" description="Polar residues" evidence="8">
    <location>
        <begin position="562"/>
        <end position="579"/>
    </location>
</feature>
<dbReference type="Proteomes" id="UP001521184">
    <property type="component" value="Unassembled WGS sequence"/>
</dbReference>